<keyword evidence="1" id="KW-0812">Transmembrane</keyword>
<evidence type="ECO:0008006" key="5">
    <source>
        <dbReference type="Google" id="ProtNLM"/>
    </source>
</evidence>
<proteinExistence type="predicted"/>
<feature type="signal peptide" evidence="2">
    <location>
        <begin position="1"/>
        <end position="19"/>
    </location>
</feature>
<dbReference type="EMBL" id="NIVC01001979">
    <property type="protein sequence ID" value="PAA62053.1"/>
    <property type="molecule type" value="Genomic_DNA"/>
</dbReference>
<sequence>MRNSDKLLIFLFCFAAVWLADTPPGSGLASLPLLYPAMICLACLACHAVRARGHRPSGLTRSGLLLRECGC</sequence>
<feature type="chain" id="PRO_5013148183" description="DUF2933 domain-containing protein" evidence="2">
    <location>
        <begin position="20"/>
        <end position="71"/>
    </location>
</feature>
<evidence type="ECO:0000256" key="1">
    <source>
        <dbReference type="SAM" id="Phobius"/>
    </source>
</evidence>
<dbReference type="AlphaFoldDB" id="A0A267EKL9"/>
<keyword evidence="1" id="KW-1133">Transmembrane helix</keyword>
<evidence type="ECO:0000313" key="3">
    <source>
        <dbReference type="EMBL" id="PAA62053.1"/>
    </source>
</evidence>
<keyword evidence="4" id="KW-1185">Reference proteome</keyword>
<organism evidence="3 4">
    <name type="scientific">Macrostomum lignano</name>
    <dbReference type="NCBI Taxonomy" id="282301"/>
    <lineage>
        <taxon>Eukaryota</taxon>
        <taxon>Metazoa</taxon>
        <taxon>Spiralia</taxon>
        <taxon>Lophotrochozoa</taxon>
        <taxon>Platyhelminthes</taxon>
        <taxon>Rhabditophora</taxon>
        <taxon>Macrostomorpha</taxon>
        <taxon>Macrostomida</taxon>
        <taxon>Macrostomidae</taxon>
        <taxon>Macrostomum</taxon>
    </lineage>
</organism>
<evidence type="ECO:0000313" key="4">
    <source>
        <dbReference type="Proteomes" id="UP000215902"/>
    </source>
</evidence>
<name>A0A267EKL9_9PLAT</name>
<keyword evidence="2" id="KW-0732">Signal</keyword>
<feature type="transmembrane region" description="Helical" evidence="1">
    <location>
        <begin position="29"/>
        <end position="49"/>
    </location>
</feature>
<evidence type="ECO:0000256" key="2">
    <source>
        <dbReference type="SAM" id="SignalP"/>
    </source>
</evidence>
<gene>
    <name evidence="3" type="ORF">BOX15_Mlig002958g1</name>
</gene>
<comment type="caution">
    <text evidence="3">The sequence shown here is derived from an EMBL/GenBank/DDBJ whole genome shotgun (WGS) entry which is preliminary data.</text>
</comment>
<protein>
    <recommendedName>
        <fullName evidence="5">DUF2933 domain-containing protein</fullName>
    </recommendedName>
</protein>
<keyword evidence="1" id="KW-0472">Membrane</keyword>
<accession>A0A267EKL9</accession>
<dbReference type="Proteomes" id="UP000215902">
    <property type="component" value="Unassembled WGS sequence"/>
</dbReference>
<reference evidence="3 4" key="1">
    <citation type="submission" date="2017-06" db="EMBL/GenBank/DDBJ databases">
        <title>A platform for efficient transgenesis in Macrostomum lignano, a flatworm model organism for stem cell research.</title>
        <authorList>
            <person name="Berezikov E."/>
        </authorList>
    </citation>
    <scope>NUCLEOTIDE SEQUENCE [LARGE SCALE GENOMIC DNA]</scope>
    <source>
        <strain evidence="3">DV1</strain>
        <tissue evidence="3">Whole organism</tissue>
    </source>
</reference>